<reference evidence="1 2" key="1">
    <citation type="submission" date="2023-10" db="EMBL/GenBank/DDBJ databases">
        <title>Roseovarius strain S88 nov., isolated from a marine algae.</title>
        <authorList>
            <person name="Lee M.W."/>
            <person name="Lee J.K."/>
            <person name="Kim J.M."/>
            <person name="Choi D.G."/>
            <person name="Baek J.H."/>
            <person name="Bayburt H."/>
            <person name="Jung J.J."/>
            <person name="Han D.M."/>
            <person name="Jeon C.O."/>
        </authorList>
    </citation>
    <scope>NUCLEOTIDE SEQUENCE [LARGE SCALE GENOMIC DNA]</scope>
    <source>
        <strain evidence="1 2">S88</strain>
    </source>
</reference>
<evidence type="ECO:0008006" key="3">
    <source>
        <dbReference type="Google" id="ProtNLM"/>
    </source>
</evidence>
<evidence type="ECO:0000313" key="2">
    <source>
        <dbReference type="Proteomes" id="UP001364156"/>
    </source>
</evidence>
<sequence length="205" mass="23496">MSGLIKKYAPQIGYIIFPNLRRELIGSGQVENRLPGEPVNLLVKAHYREDPDALFARASSFADVMHVTRRIASYKNLPASRMEQGKTYTTDIRILKLFRYANYNIRIDCVNPVDRVLITKEGNRDVRSWKHRVDVKPSRTGSVWTDYLEIDAGLLTPFVCLFARFMYIHRHKQRGAAGVRAVMGDKARKVHQMTVNENHCFSASS</sequence>
<dbReference type="RefSeq" id="WP_338550782.1">
    <property type="nucleotide sequence ID" value="NZ_CP146069.1"/>
</dbReference>
<gene>
    <name evidence="1" type="ORF">RZ517_07240</name>
</gene>
<accession>A0ABZ2HRQ3</accession>
<organism evidence="1 2">
    <name type="scientific">Roseovarius phycicola</name>
    <dbReference type="NCBI Taxonomy" id="3080976"/>
    <lineage>
        <taxon>Bacteria</taxon>
        <taxon>Pseudomonadati</taxon>
        <taxon>Pseudomonadota</taxon>
        <taxon>Alphaproteobacteria</taxon>
        <taxon>Rhodobacterales</taxon>
        <taxon>Roseobacteraceae</taxon>
        <taxon>Roseovarius</taxon>
    </lineage>
</organism>
<dbReference type="Proteomes" id="UP001364156">
    <property type="component" value="Chromosome"/>
</dbReference>
<dbReference type="EMBL" id="CP146069">
    <property type="protein sequence ID" value="WWR47955.1"/>
    <property type="molecule type" value="Genomic_DNA"/>
</dbReference>
<proteinExistence type="predicted"/>
<keyword evidence="2" id="KW-1185">Reference proteome</keyword>
<protein>
    <recommendedName>
        <fullName evidence="3">Polyketide cyclase / dehydrase and lipid transport</fullName>
    </recommendedName>
</protein>
<evidence type="ECO:0000313" key="1">
    <source>
        <dbReference type="EMBL" id="WWR47955.1"/>
    </source>
</evidence>
<name>A0ABZ2HRQ3_9RHOB</name>